<gene>
    <name evidence="5" type="ORF">TPSB3V08_LOCUS8935</name>
</gene>
<reference evidence="5" key="1">
    <citation type="submission" date="2020-11" db="EMBL/GenBank/DDBJ databases">
        <authorList>
            <person name="Tran Van P."/>
        </authorList>
    </citation>
    <scope>NUCLEOTIDE SEQUENCE</scope>
</reference>
<accession>A0A7R9DEN6</accession>
<comment type="subcellular location">
    <subcellularLocation>
        <location evidence="1 3">Endoplasmic reticulum membrane</location>
        <topology evidence="1 3">Single-pass type I membrane protein</topology>
    </subcellularLocation>
</comment>
<evidence type="ECO:0000256" key="1">
    <source>
        <dbReference type="ARBA" id="ARBA00004115"/>
    </source>
</evidence>
<keyword evidence="3" id="KW-0256">Endoplasmic reticulum</keyword>
<comment type="similarity">
    <text evidence="3">Belongs to the DDOST 48 kDa subunit family.</text>
</comment>
<dbReference type="GO" id="GO:0008250">
    <property type="term" value="C:oligosaccharyltransferase complex"/>
    <property type="evidence" value="ECO:0007669"/>
    <property type="project" value="TreeGrafter"/>
</dbReference>
<protein>
    <recommendedName>
        <fullName evidence="2 3">Dolichyl-diphosphooligosaccharide--protein glycosyltransferase 48 kDa subunit</fullName>
        <shortName evidence="3">Oligosaccharyl transferase 48 kDa subunit</shortName>
    </recommendedName>
</protein>
<evidence type="ECO:0000313" key="5">
    <source>
        <dbReference type="EMBL" id="CAD7413301.1"/>
    </source>
</evidence>
<dbReference type="EMBL" id="OD006742">
    <property type="protein sequence ID" value="CAD7413301.1"/>
    <property type="molecule type" value="Genomic_DNA"/>
</dbReference>
<evidence type="ECO:0000259" key="4">
    <source>
        <dbReference type="Pfam" id="PF03345"/>
    </source>
</evidence>
<dbReference type="InterPro" id="IPR055457">
    <property type="entry name" value="OST48_N"/>
</dbReference>
<organism evidence="5">
    <name type="scientific">Timema poppense</name>
    <name type="common">Walking stick</name>
    <dbReference type="NCBI Taxonomy" id="170557"/>
    <lineage>
        <taxon>Eukaryota</taxon>
        <taxon>Metazoa</taxon>
        <taxon>Ecdysozoa</taxon>
        <taxon>Arthropoda</taxon>
        <taxon>Hexapoda</taxon>
        <taxon>Insecta</taxon>
        <taxon>Pterygota</taxon>
        <taxon>Neoptera</taxon>
        <taxon>Polyneoptera</taxon>
        <taxon>Phasmatodea</taxon>
        <taxon>Timematodea</taxon>
        <taxon>Timematoidea</taxon>
        <taxon>Timematidae</taxon>
        <taxon>Timema</taxon>
    </lineage>
</organism>
<dbReference type="AlphaFoldDB" id="A0A7R9DEN6"/>
<feature type="domain" description="OST48 N-terminal" evidence="4">
    <location>
        <begin position="55"/>
        <end position="154"/>
    </location>
</feature>
<comment type="subunit">
    <text evidence="3">Component of the oligosaccharyltransferase (OST) complex.</text>
</comment>
<dbReference type="Pfam" id="PF03345">
    <property type="entry name" value="OST48_N"/>
    <property type="match status" value="1"/>
</dbReference>
<name>A0A7R9DEN6_TIMPO</name>
<dbReference type="PANTHER" id="PTHR10830">
    <property type="entry name" value="DOLICHYL-DIPHOSPHOOLIGOSACCHARIDE--PROTEIN GLYCOSYLTRANSFERASE 48 KDA SUBUNIT"/>
    <property type="match status" value="1"/>
</dbReference>
<dbReference type="GO" id="GO:0018279">
    <property type="term" value="P:protein N-linked glycosylation via asparagine"/>
    <property type="evidence" value="ECO:0007669"/>
    <property type="project" value="UniProtKB-UniRule"/>
</dbReference>
<dbReference type="InterPro" id="IPR005013">
    <property type="entry name" value="DDOST_48_kDa_subunit"/>
</dbReference>
<proteinExistence type="inferred from homology"/>
<evidence type="ECO:0000256" key="3">
    <source>
        <dbReference type="RuleBase" id="RU361142"/>
    </source>
</evidence>
<dbReference type="PANTHER" id="PTHR10830:SF0">
    <property type="entry name" value="DOLICHYL-DIPHOSPHOOLIGOSACCHARIDE--PROTEIN GLYCOSYLTRANSFERASE 48 KDA SUBUNIT"/>
    <property type="match status" value="1"/>
</dbReference>
<comment type="function">
    <text evidence="3">Subunit of the oligosaccharyl transferase (OST) complex that catalyzes the initial transfer of a defined glycan (Glc(3)Man(9)GlcNAc(2) in eukaryotes) from the lipid carrier dolichol-pyrophosphate to an asparagine residue within an Asn-X-Ser/Thr consensus motif in nascent polypeptide chains, the first step in protein N-glycosylation. N-glycosylation occurs cotranslationally and the complex associates with the Sec61 complex at the channel-forming translocon complex that mediates protein translocation across the endoplasmic reticulum (ER).</text>
</comment>
<sequence length="207" mass="22936">MSQQDPQDELRRGGVLCCRKRGYTLTFKSADDSNLLLVKYGEFLYEHLIIFCLFTERGYTLTFKSADDSNLLLVKYGEFLYEHLIIFAPSVEEFGGAVSVETITEFIDGGGNVLVAGSSNSGDILRELASEVGFEVDEEGASVIDHLNYDVNDLGKMVEPDSSQVAMEFDMAFIISNITVHAIKFHKLSLRAGFIVKFSTPPSTALH</sequence>
<dbReference type="UniPathway" id="UPA00378"/>
<comment type="pathway">
    <text evidence="3">Protein modification; protein glycosylation.</text>
</comment>
<evidence type="ECO:0000256" key="2">
    <source>
        <dbReference type="ARBA" id="ARBA00013350"/>
    </source>
</evidence>